<evidence type="ECO:0000256" key="1">
    <source>
        <dbReference type="SAM" id="MobiDB-lite"/>
    </source>
</evidence>
<protein>
    <submittedName>
        <fullName evidence="2">Uncharacterized protein</fullName>
    </submittedName>
</protein>
<name>A0A964V471_9ACTN</name>
<dbReference type="EMBL" id="JAAAHS010000753">
    <property type="protein sequence ID" value="NBE57090.1"/>
    <property type="molecule type" value="Genomic_DNA"/>
</dbReference>
<organism evidence="2 3">
    <name type="scientific">Streptomyces boluensis</name>
    <dbReference type="NCBI Taxonomy" id="1775135"/>
    <lineage>
        <taxon>Bacteria</taxon>
        <taxon>Bacillati</taxon>
        <taxon>Actinomycetota</taxon>
        <taxon>Actinomycetes</taxon>
        <taxon>Kitasatosporales</taxon>
        <taxon>Streptomycetaceae</taxon>
        <taxon>Streptomyces</taxon>
    </lineage>
</organism>
<comment type="caution">
    <text evidence="2">The sequence shown here is derived from an EMBL/GenBank/DDBJ whole genome shotgun (WGS) entry which is preliminary data.</text>
</comment>
<dbReference type="OrthoDB" id="4154821at2"/>
<evidence type="ECO:0000313" key="3">
    <source>
        <dbReference type="Proteomes" id="UP000598297"/>
    </source>
</evidence>
<feature type="non-terminal residue" evidence="2">
    <location>
        <position position="202"/>
    </location>
</feature>
<dbReference type="AlphaFoldDB" id="A0A964V471"/>
<keyword evidence="3" id="KW-1185">Reference proteome</keyword>
<dbReference type="Proteomes" id="UP000598297">
    <property type="component" value="Unassembled WGS sequence"/>
</dbReference>
<sequence length="202" mass="22420">MDGTADPERVFSDAQLAKHLALSETFGKGAKGRVHEGEFNTDPGARGLDWDGCELDPEAQPWGRYMRELDSYRGASARQTAVKWAKPEDKTDPYTGPEVEVTQSLISLSTKDAKRYLELQRDIYTYCPAFGYNLETGTATEYNEVERLEGVGDAALLESTEVVQDLMESKSDVPRFYTVEARVGGVIIRVGEGDRKEAIAWA</sequence>
<accession>A0A964V471</accession>
<evidence type="ECO:0000313" key="2">
    <source>
        <dbReference type="EMBL" id="NBE57090.1"/>
    </source>
</evidence>
<reference evidence="2" key="1">
    <citation type="submission" date="2020-01" db="EMBL/GenBank/DDBJ databases">
        <title>Whole-genome analyses of novel actinobacteria.</title>
        <authorList>
            <person name="Sahin N."/>
        </authorList>
    </citation>
    <scope>NUCLEOTIDE SEQUENCE</scope>
    <source>
        <strain evidence="2">YC537</strain>
    </source>
</reference>
<proteinExistence type="predicted"/>
<gene>
    <name evidence="2" type="ORF">GUY60_37920</name>
</gene>
<feature type="region of interest" description="Disordered" evidence="1">
    <location>
        <begin position="31"/>
        <end position="52"/>
    </location>
</feature>
<dbReference type="RefSeq" id="WP_161706035.1">
    <property type="nucleotide sequence ID" value="NZ_JAAAHS010000753.1"/>
</dbReference>